<name>A0ABD2N0P6_9CUCU</name>
<evidence type="ECO:0000256" key="1">
    <source>
        <dbReference type="SAM" id="MobiDB-lite"/>
    </source>
</evidence>
<evidence type="ECO:0000313" key="2">
    <source>
        <dbReference type="EMBL" id="KAL3272221.1"/>
    </source>
</evidence>
<sequence length="68" mass="7779">MEENGKKKAERVEKPIVPKKIRLTKKPGVRNFQFDNSESESCDESQLCDDDKLDDIDANPSHDLDDCI</sequence>
<gene>
    <name evidence="2" type="ORF">HHI36_022703</name>
</gene>
<dbReference type="EMBL" id="JABFTP020000042">
    <property type="protein sequence ID" value="KAL3272221.1"/>
    <property type="molecule type" value="Genomic_DNA"/>
</dbReference>
<protein>
    <submittedName>
        <fullName evidence="2">Uncharacterized protein</fullName>
    </submittedName>
</protein>
<keyword evidence="3" id="KW-1185">Reference proteome</keyword>
<dbReference type="AlphaFoldDB" id="A0ABD2N0P6"/>
<comment type="caution">
    <text evidence="2">The sequence shown here is derived from an EMBL/GenBank/DDBJ whole genome shotgun (WGS) entry which is preliminary data.</text>
</comment>
<feature type="non-terminal residue" evidence="2">
    <location>
        <position position="68"/>
    </location>
</feature>
<accession>A0ABD2N0P6</accession>
<evidence type="ECO:0000313" key="3">
    <source>
        <dbReference type="Proteomes" id="UP001516400"/>
    </source>
</evidence>
<reference evidence="2 3" key="1">
    <citation type="journal article" date="2021" name="BMC Biol.">
        <title>Horizontally acquired antibacterial genes associated with adaptive radiation of ladybird beetles.</title>
        <authorList>
            <person name="Li H.S."/>
            <person name="Tang X.F."/>
            <person name="Huang Y.H."/>
            <person name="Xu Z.Y."/>
            <person name="Chen M.L."/>
            <person name="Du X.Y."/>
            <person name="Qiu B.Y."/>
            <person name="Chen P.T."/>
            <person name="Zhang W."/>
            <person name="Slipinski A."/>
            <person name="Escalona H.E."/>
            <person name="Waterhouse R.M."/>
            <person name="Zwick A."/>
            <person name="Pang H."/>
        </authorList>
    </citation>
    <scope>NUCLEOTIDE SEQUENCE [LARGE SCALE GENOMIC DNA]</scope>
    <source>
        <strain evidence="2">SYSU2018</strain>
    </source>
</reference>
<feature type="region of interest" description="Disordered" evidence="1">
    <location>
        <begin position="27"/>
        <end position="68"/>
    </location>
</feature>
<feature type="compositionally biased region" description="Acidic residues" evidence="1">
    <location>
        <begin position="37"/>
        <end position="57"/>
    </location>
</feature>
<dbReference type="Proteomes" id="UP001516400">
    <property type="component" value="Unassembled WGS sequence"/>
</dbReference>
<organism evidence="2 3">
    <name type="scientific">Cryptolaemus montrouzieri</name>
    <dbReference type="NCBI Taxonomy" id="559131"/>
    <lineage>
        <taxon>Eukaryota</taxon>
        <taxon>Metazoa</taxon>
        <taxon>Ecdysozoa</taxon>
        <taxon>Arthropoda</taxon>
        <taxon>Hexapoda</taxon>
        <taxon>Insecta</taxon>
        <taxon>Pterygota</taxon>
        <taxon>Neoptera</taxon>
        <taxon>Endopterygota</taxon>
        <taxon>Coleoptera</taxon>
        <taxon>Polyphaga</taxon>
        <taxon>Cucujiformia</taxon>
        <taxon>Coccinelloidea</taxon>
        <taxon>Coccinellidae</taxon>
        <taxon>Scymninae</taxon>
        <taxon>Scymnini</taxon>
        <taxon>Cryptolaemus</taxon>
    </lineage>
</organism>
<proteinExistence type="predicted"/>